<evidence type="ECO:0000313" key="3">
    <source>
        <dbReference type="Proteomes" id="UP000277300"/>
    </source>
</evidence>
<evidence type="ECO:0000313" key="1">
    <source>
        <dbReference type="EMBL" id="RLN53227.1"/>
    </source>
</evidence>
<proteinExistence type="predicted"/>
<dbReference type="EMBL" id="MBAD02001595">
    <property type="protein sequence ID" value="RLN53227.1"/>
    <property type="molecule type" value="Genomic_DNA"/>
</dbReference>
<evidence type="ECO:0000313" key="4">
    <source>
        <dbReference type="Proteomes" id="UP000284657"/>
    </source>
</evidence>
<sequence>MSHNFELRLGQFLSRMETQQQERNSSQVQFLAAKVETCERALPRLEARLDMLTDRIAGGSAQLAKLQTDVALQLQQLRQEALTQQVTNAYGSSGSYTSAQPSPTMPLSSRMKSQVEDLVSNRVQTVEQRLYSELDRVRAAQPLTDPHSVVNAVSAHLTQFKREFDANQAGVLHQFTDSVSSDGRRLEGRIAQVEAQIGNLESVIQSEQQASLLALEAISDAFNDPAAPSSRKV</sequence>
<organism evidence="2 3">
    <name type="scientific">Phytophthora kernoviae</name>
    <dbReference type="NCBI Taxonomy" id="325452"/>
    <lineage>
        <taxon>Eukaryota</taxon>
        <taxon>Sar</taxon>
        <taxon>Stramenopiles</taxon>
        <taxon>Oomycota</taxon>
        <taxon>Peronosporomycetes</taxon>
        <taxon>Peronosporales</taxon>
        <taxon>Peronosporaceae</taxon>
        <taxon>Phytophthora</taxon>
    </lineage>
</organism>
<dbReference type="Proteomes" id="UP000277300">
    <property type="component" value="Unassembled WGS sequence"/>
</dbReference>
<dbReference type="EMBL" id="MBDO02000033">
    <property type="protein sequence ID" value="RLN66655.1"/>
    <property type="molecule type" value="Genomic_DNA"/>
</dbReference>
<reference evidence="3 4" key="1">
    <citation type="submission" date="2018-07" db="EMBL/GenBank/DDBJ databases">
        <title>Genome sequencing of oomycete isolates from Chile give support for New Zealand origin for Phytophthora kernoviae and make available the first Nothophytophthora sp. genome.</title>
        <authorList>
            <person name="Studholme D.J."/>
            <person name="Sanfuentes E."/>
            <person name="Panda P."/>
            <person name="Hill R."/>
            <person name="Sambles C."/>
            <person name="Grant M."/>
            <person name="Williams N.M."/>
            <person name="Mcdougal R.L."/>
        </authorList>
    </citation>
    <scope>NUCLEOTIDE SEQUENCE [LARGE SCALE GENOMIC DNA]</scope>
    <source>
        <strain evidence="2">Chile6</strain>
        <strain evidence="1">Chile7</strain>
    </source>
</reference>
<accession>A0A3F2RYH6</accession>
<protein>
    <submittedName>
        <fullName evidence="2">Uncharacterized protein</fullName>
    </submittedName>
</protein>
<evidence type="ECO:0000313" key="2">
    <source>
        <dbReference type="EMBL" id="RLN66655.1"/>
    </source>
</evidence>
<comment type="caution">
    <text evidence="2">The sequence shown here is derived from an EMBL/GenBank/DDBJ whole genome shotgun (WGS) entry which is preliminary data.</text>
</comment>
<dbReference type="AlphaFoldDB" id="A0A3F2RYH6"/>
<name>A0A3F2RYH6_9STRA</name>
<dbReference type="OrthoDB" id="120976at2759"/>
<dbReference type="Proteomes" id="UP000284657">
    <property type="component" value="Unassembled WGS sequence"/>
</dbReference>
<gene>
    <name evidence="1" type="ORF">BBJ29_000524</name>
    <name evidence="2" type="ORF">BBP00_00002082</name>
</gene>